<dbReference type="GO" id="GO:0006396">
    <property type="term" value="P:RNA processing"/>
    <property type="evidence" value="ECO:0007669"/>
    <property type="project" value="InterPro"/>
</dbReference>
<dbReference type="CDD" id="cd18095">
    <property type="entry name" value="SpoU-like_rRNA-MTase"/>
    <property type="match status" value="1"/>
</dbReference>
<keyword evidence="2 6" id="KW-0489">Methyltransferase</keyword>
<dbReference type="Proteomes" id="UP000662914">
    <property type="component" value="Chromosome"/>
</dbReference>
<evidence type="ECO:0000256" key="2">
    <source>
        <dbReference type="ARBA" id="ARBA00022603"/>
    </source>
</evidence>
<reference evidence="6" key="1">
    <citation type="journal article" name="DNA Res.">
        <title>The physiological potential of anammox bacteria as revealed by their core genome structure.</title>
        <authorList>
            <person name="Okubo T."/>
            <person name="Toyoda A."/>
            <person name="Fukuhara K."/>
            <person name="Uchiyama I."/>
            <person name="Harigaya Y."/>
            <person name="Kuroiwa M."/>
            <person name="Suzuki T."/>
            <person name="Murakami Y."/>
            <person name="Suwa Y."/>
            <person name="Takami H."/>
        </authorList>
    </citation>
    <scope>NUCLEOTIDE SEQUENCE</scope>
    <source>
        <strain evidence="6">317325-3</strain>
    </source>
</reference>
<keyword evidence="3" id="KW-0808">Transferase</keyword>
<dbReference type="SUPFAM" id="SSF55315">
    <property type="entry name" value="L30e-like"/>
    <property type="match status" value="1"/>
</dbReference>
<feature type="domain" description="tRNA/rRNA methyltransferase SpoU type" evidence="4">
    <location>
        <begin position="123"/>
        <end position="259"/>
    </location>
</feature>
<dbReference type="InterPro" id="IPR053888">
    <property type="entry name" value="MRM3-like_sub_bind"/>
</dbReference>
<dbReference type="InterPro" id="IPR051259">
    <property type="entry name" value="rRNA_Methyltransferase"/>
</dbReference>
<dbReference type="Gene3D" id="3.30.1330.30">
    <property type="match status" value="1"/>
</dbReference>
<dbReference type="PANTHER" id="PTHR43191">
    <property type="entry name" value="RRNA METHYLTRANSFERASE 3"/>
    <property type="match status" value="1"/>
</dbReference>
<feature type="domain" description="MRM3-like substrate binding" evidence="5">
    <location>
        <begin position="17"/>
        <end position="106"/>
    </location>
</feature>
<dbReference type="SUPFAM" id="SSF75217">
    <property type="entry name" value="alpha/beta knot"/>
    <property type="match status" value="1"/>
</dbReference>
<gene>
    <name evidence="6" type="ORF">DSYM_15430</name>
</gene>
<dbReference type="Pfam" id="PF00588">
    <property type="entry name" value="SpoU_methylase"/>
    <property type="match status" value="1"/>
</dbReference>
<sequence>MSLYCRTTMKKITSRDNATIKQLRQLAQSARERRKQGRTVLDGIHLVSAWVDHFGPPELLAVSESGSRRPEIRDWLAAHPQVVPYLLSDSMFNEVSPVDTPIGIMALIAIPRQPRSAAMEGTCVLLEAIQDAGNLGSILRSAAAAGATDVFLGHGCAQAWSPRVLRAAMGAHFQLGIHEHAALDRVIGRFSGISVATRLDAQATIHDIDLTGPVAWVFGNEGSGLMATTIAAARHSVRIPMPGRIESLNVAAAAAVCLFEEVRQKIAKSVQKT</sequence>
<evidence type="ECO:0000256" key="3">
    <source>
        <dbReference type="ARBA" id="ARBA00022679"/>
    </source>
</evidence>
<proteinExistence type="inferred from homology"/>
<dbReference type="InterPro" id="IPR029064">
    <property type="entry name" value="Ribosomal_eL30-like_sf"/>
</dbReference>
<organism evidence="6 7">
    <name type="scientific">Candidatus Desulfobacillus denitrificans</name>
    <dbReference type="NCBI Taxonomy" id="2608985"/>
    <lineage>
        <taxon>Bacteria</taxon>
        <taxon>Pseudomonadati</taxon>
        <taxon>Pseudomonadota</taxon>
        <taxon>Betaproteobacteria</taxon>
        <taxon>Candidatus Desulfobacillus</taxon>
    </lineage>
</organism>
<evidence type="ECO:0000259" key="5">
    <source>
        <dbReference type="Pfam" id="PF22435"/>
    </source>
</evidence>
<dbReference type="InterPro" id="IPR029028">
    <property type="entry name" value="Alpha/beta_knot_MTases"/>
</dbReference>
<dbReference type="GO" id="GO:0032259">
    <property type="term" value="P:methylation"/>
    <property type="evidence" value="ECO:0007669"/>
    <property type="project" value="UniProtKB-KW"/>
</dbReference>
<dbReference type="KEGG" id="ddz:DSYM_15430"/>
<dbReference type="Gene3D" id="3.40.1280.10">
    <property type="match status" value="1"/>
</dbReference>
<comment type="similarity">
    <text evidence="1">Belongs to the class IV-like SAM-binding methyltransferase superfamily. RNA methyltransferase TrmH family.</text>
</comment>
<dbReference type="Pfam" id="PF22435">
    <property type="entry name" value="MRM3-like_sub_bind"/>
    <property type="match status" value="1"/>
</dbReference>
<evidence type="ECO:0000256" key="1">
    <source>
        <dbReference type="ARBA" id="ARBA00007228"/>
    </source>
</evidence>
<dbReference type="AlphaFoldDB" id="A0A809SAE0"/>
<protein>
    <submittedName>
        <fullName evidence="6">tRNA G18 (Ribose-2'-O)-methylase SpoU</fullName>
    </submittedName>
</protein>
<evidence type="ECO:0000313" key="6">
    <source>
        <dbReference type="EMBL" id="BBO20844.1"/>
    </source>
</evidence>
<name>A0A809SAE0_9PROT</name>
<evidence type="ECO:0000259" key="4">
    <source>
        <dbReference type="Pfam" id="PF00588"/>
    </source>
</evidence>
<accession>A0A809SAE0</accession>
<dbReference type="PANTHER" id="PTHR43191:SF2">
    <property type="entry name" value="RRNA METHYLTRANSFERASE 3, MITOCHONDRIAL"/>
    <property type="match status" value="1"/>
</dbReference>
<dbReference type="InterPro" id="IPR001537">
    <property type="entry name" value="SpoU_MeTrfase"/>
</dbReference>
<dbReference type="GO" id="GO:0003723">
    <property type="term" value="F:RNA binding"/>
    <property type="evidence" value="ECO:0007669"/>
    <property type="project" value="InterPro"/>
</dbReference>
<dbReference type="EMBL" id="AP021857">
    <property type="protein sequence ID" value="BBO20844.1"/>
    <property type="molecule type" value="Genomic_DNA"/>
</dbReference>
<dbReference type="GO" id="GO:0008173">
    <property type="term" value="F:RNA methyltransferase activity"/>
    <property type="evidence" value="ECO:0007669"/>
    <property type="project" value="InterPro"/>
</dbReference>
<dbReference type="InterPro" id="IPR029026">
    <property type="entry name" value="tRNA_m1G_MTases_N"/>
</dbReference>
<evidence type="ECO:0000313" key="7">
    <source>
        <dbReference type="Proteomes" id="UP000662914"/>
    </source>
</evidence>